<sequence length="120" mass="13159">MRHSRISIFAVPAVLSLALGLWGITREHSMWRDEAATWPWLSWRFSRSSSACVPNRAASTTYSPRQQRSATSATLLPAFKGSSSDRSRLEEATVCRPAVLSLPLDGECARLHFGQAAAKG</sequence>
<reference evidence="2 3" key="1">
    <citation type="submission" date="2017-09" db="EMBL/GenBank/DDBJ databases">
        <authorList>
            <person name="Lee N."/>
            <person name="Cho B.-K."/>
        </authorList>
    </citation>
    <scope>NUCLEOTIDE SEQUENCE [LARGE SCALE GENOMIC DNA]</scope>
    <source>
        <strain evidence="2 3">ATCC 23948</strain>
    </source>
</reference>
<dbReference type="EMBL" id="CP023691">
    <property type="protein sequence ID" value="QEV53424.1"/>
    <property type="molecule type" value="Genomic_DNA"/>
</dbReference>
<proteinExistence type="predicted"/>
<protein>
    <submittedName>
        <fullName evidence="2">Uncharacterized protein</fullName>
    </submittedName>
</protein>
<evidence type="ECO:0000256" key="1">
    <source>
        <dbReference type="SAM" id="Phobius"/>
    </source>
</evidence>
<keyword evidence="1" id="KW-0472">Membrane</keyword>
<evidence type="ECO:0000313" key="2">
    <source>
        <dbReference type="EMBL" id="QEV53424.1"/>
    </source>
</evidence>
<gene>
    <name evidence="2" type="ORF">CP981_18750</name>
</gene>
<dbReference type="AlphaFoldDB" id="A0AAE6NHZ2"/>
<evidence type="ECO:0000313" key="3">
    <source>
        <dbReference type="Proteomes" id="UP000325458"/>
    </source>
</evidence>
<name>A0AAE6NHZ2_STRPT</name>
<dbReference type="Proteomes" id="UP000325458">
    <property type="component" value="Chromosome"/>
</dbReference>
<feature type="transmembrane region" description="Helical" evidence="1">
    <location>
        <begin position="6"/>
        <end position="24"/>
    </location>
</feature>
<accession>A0AAE6NHZ2</accession>
<keyword evidence="1" id="KW-1133">Transmembrane helix</keyword>
<dbReference type="KEGG" id="spla:CP981_18750"/>
<organism evidence="2 3">
    <name type="scientific">Streptomyces platensis</name>
    <dbReference type="NCBI Taxonomy" id="58346"/>
    <lineage>
        <taxon>Bacteria</taxon>
        <taxon>Bacillati</taxon>
        <taxon>Actinomycetota</taxon>
        <taxon>Actinomycetes</taxon>
        <taxon>Kitasatosporales</taxon>
        <taxon>Streptomycetaceae</taxon>
        <taxon>Streptomyces</taxon>
    </lineage>
</organism>
<keyword evidence="1" id="KW-0812">Transmembrane</keyword>